<gene>
    <name evidence="2" type="ORF">D0U04_29535</name>
    <name evidence="1" type="ORF">DJ93_5140</name>
</gene>
<reference evidence="1 3" key="1">
    <citation type="submission" date="2014-04" db="EMBL/GenBank/DDBJ databases">
        <authorList>
            <person name="Bishop-Lilly K.A."/>
            <person name="Broomall S.M."/>
            <person name="Chain P.S."/>
            <person name="Chertkov O."/>
            <person name="Coyne S.R."/>
            <person name="Daligault H.E."/>
            <person name="Davenport K.W."/>
            <person name="Erkkila T."/>
            <person name="Frey K.G."/>
            <person name="Gibbons H.S."/>
            <person name="Gu W."/>
            <person name="Jaissle J."/>
            <person name="Johnson S.L."/>
            <person name="Koroleva G.I."/>
            <person name="Ladner J.T."/>
            <person name="Lo C.-C."/>
            <person name="Minogue T.D."/>
            <person name="Munk C."/>
            <person name="Palacios G.F."/>
            <person name="Redden C.L."/>
            <person name="Rosenzweig C.N."/>
            <person name="Scholz M.B."/>
            <person name="Teshima H."/>
            <person name="Xu Y."/>
        </authorList>
    </citation>
    <scope>NUCLEOTIDE SEQUENCE [LARGE SCALE GENOMIC DNA]</scope>
    <source>
        <strain evidence="1 3">BHP</strain>
    </source>
</reference>
<dbReference type="AlphaFoldDB" id="A0A090YUF8"/>
<dbReference type="SUPFAM" id="SSF160379">
    <property type="entry name" value="SP0830-like"/>
    <property type="match status" value="1"/>
</dbReference>
<dbReference type="EMBL" id="JMQC01000008">
    <property type="protein sequence ID" value="KFN02514.1"/>
    <property type="molecule type" value="Genomic_DNA"/>
</dbReference>
<dbReference type="Proteomes" id="UP000264294">
    <property type="component" value="Unassembled WGS sequence"/>
</dbReference>
<dbReference type="EMBL" id="QVOD01000087">
    <property type="protein sequence ID" value="RFT61928.1"/>
    <property type="molecule type" value="Genomic_DNA"/>
</dbReference>
<reference evidence="2 4" key="2">
    <citation type="submission" date="2018-08" db="EMBL/GenBank/DDBJ databases">
        <title>Bacillus clarus sp. nov. strain PS00077A.</title>
        <authorList>
            <person name="Mendez Acevedo M."/>
            <person name="Carroll L."/>
            <person name="Mukherjee M."/>
            <person name="Wiedmann M."/>
            <person name="Kovac J."/>
        </authorList>
    </citation>
    <scope>NUCLEOTIDE SEQUENCE [LARGE SCALE GENOMIC DNA]</scope>
    <source>
        <strain evidence="2 4">PS00077A</strain>
    </source>
</reference>
<dbReference type="Gene3D" id="3.30.70.1280">
    <property type="entry name" value="SP0830-like domains"/>
    <property type="match status" value="1"/>
</dbReference>
<dbReference type="Proteomes" id="UP000029389">
    <property type="component" value="Unassembled WGS sequence"/>
</dbReference>
<name>A0A090YUF8_9BACI</name>
<protein>
    <submittedName>
        <fullName evidence="2">DUF1697 domain-containing protein</fullName>
    </submittedName>
</protein>
<dbReference type="PANTHER" id="PTHR36439">
    <property type="entry name" value="BLL4334 PROTEIN"/>
    <property type="match status" value="1"/>
</dbReference>
<organism evidence="1 3">
    <name type="scientific">Bacillus clarus</name>
    <dbReference type="NCBI Taxonomy" id="2338372"/>
    <lineage>
        <taxon>Bacteria</taxon>
        <taxon>Bacillati</taxon>
        <taxon>Bacillota</taxon>
        <taxon>Bacilli</taxon>
        <taxon>Bacillales</taxon>
        <taxon>Bacillaceae</taxon>
        <taxon>Bacillus</taxon>
        <taxon>Bacillus cereus group</taxon>
    </lineage>
</organism>
<sequence length="180" mass="20818">MTIYIALLRGINVGGHKVIKMAELKKTFESIGLKKVKTYIQSGNVVFESKEEKDFLQERIEHEIKTVFGFDVPVMLRMDDELIKTIKRCPYRAGSLSEGESVHVAFLANELSKEESKQLLSFKSEIEECQIEGKEVYLFFKESIRNSKLINQFQKLHTPATVRNWRTVNKLKTMTEVIQS</sequence>
<dbReference type="PANTHER" id="PTHR36439:SF1">
    <property type="entry name" value="DUF1697 DOMAIN-CONTAINING PROTEIN"/>
    <property type="match status" value="1"/>
</dbReference>
<evidence type="ECO:0000313" key="2">
    <source>
        <dbReference type="EMBL" id="RFT61928.1"/>
    </source>
</evidence>
<dbReference type="PATRIC" id="fig|1405.8.peg.5292"/>
<dbReference type="PIRSF" id="PIRSF008502">
    <property type="entry name" value="UCP008502"/>
    <property type="match status" value="1"/>
</dbReference>
<evidence type="ECO:0000313" key="4">
    <source>
        <dbReference type="Proteomes" id="UP000264294"/>
    </source>
</evidence>
<accession>A0A090YUF8</accession>
<evidence type="ECO:0000313" key="1">
    <source>
        <dbReference type="EMBL" id="KFN02514.1"/>
    </source>
</evidence>
<keyword evidence="4" id="KW-1185">Reference proteome</keyword>
<evidence type="ECO:0000313" key="3">
    <source>
        <dbReference type="Proteomes" id="UP000029389"/>
    </source>
</evidence>
<comment type="caution">
    <text evidence="1">The sequence shown here is derived from an EMBL/GenBank/DDBJ whole genome shotgun (WGS) entry which is preliminary data.</text>
</comment>
<dbReference type="RefSeq" id="WP_042983891.1">
    <property type="nucleotide sequence ID" value="NZ_JMQC01000008.1"/>
</dbReference>
<dbReference type="Pfam" id="PF08002">
    <property type="entry name" value="DUF1697"/>
    <property type="match status" value="1"/>
</dbReference>
<dbReference type="InterPro" id="IPR012545">
    <property type="entry name" value="DUF1697"/>
</dbReference>
<proteinExistence type="predicted"/>